<evidence type="ECO:0000256" key="2">
    <source>
        <dbReference type="ARBA" id="ARBA00023043"/>
    </source>
</evidence>
<feature type="repeat" description="ANK" evidence="3">
    <location>
        <begin position="580"/>
        <end position="612"/>
    </location>
</feature>
<dbReference type="Pfam" id="PF12796">
    <property type="entry name" value="Ank_2"/>
    <property type="match status" value="1"/>
</dbReference>
<keyword evidence="2 3" id="KW-0040">ANK repeat</keyword>
<dbReference type="PROSITE" id="PS50088">
    <property type="entry name" value="ANK_REPEAT"/>
    <property type="match status" value="2"/>
</dbReference>
<dbReference type="PROSITE" id="PS50011">
    <property type="entry name" value="PROTEIN_KINASE_DOM"/>
    <property type="match status" value="1"/>
</dbReference>
<evidence type="ECO:0000256" key="4">
    <source>
        <dbReference type="SAM" id="MobiDB-lite"/>
    </source>
</evidence>
<comment type="caution">
    <text evidence="6">The sequence shown here is derived from an EMBL/GenBank/DDBJ whole genome shotgun (WGS) entry which is preliminary data.</text>
</comment>
<dbReference type="SMART" id="SM00248">
    <property type="entry name" value="ANK"/>
    <property type="match status" value="2"/>
</dbReference>
<dbReference type="InterPro" id="IPR036770">
    <property type="entry name" value="Ankyrin_rpt-contain_sf"/>
</dbReference>
<dbReference type="SMART" id="SM00220">
    <property type="entry name" value="S_TKc"/>
    <property type="match status" value="1"/>
</dbReference>
<evidence type="ECO:0000313" key="7">
    <source>
        <dbReference type="Proteomes" id="UP001610446"/>
    </source>
</evidence>
<keyword evidence="1" id="KW-0677">Repeat</keyword>
<feature type="repeat" description="ANK" evidence="3">
    <location>
        <begin position="613"/>
        <end position="645"/>
    </location>
</feature>
<dbReference type="InterPro" id="IPR002110">
    <property type="entry name" value="Ankyrin_rpt"/>
</dbReference>
<dbReference type="Pfam" id="PF00069">
    <property type="entry name" value="Pkinase"/>
    <property type="match status" value="1"/>
</dbReference>
<name>A0ABR4JNY2_9EURO</name>
<dbReference type="PROSITE" id="PS50297">
    <property type="entry name" value="ANK_REP_REGION"/>
    <property type="match status" value="2"/>
</dbReference>
<dbReference type="EMBL" id="JBFXLU010000106">
    <property type="protein sequence ID" value="KAL2841756.1"/>
    <property type="molecule type" value="Genomic_DNA"/>
</dbReference>
<evidence type="ECO:0000256" key="3">
    <source>
        <dbReference type="PROSITE-ProRule" id="PRU00023"/>
    </source>
</evidence>
<dbReference type="PANTHER" id="PTHR24171">
    <property type="entry name" value="ANKYRIN REPEAT DOMAIN-CONTAINING PROTEIN 39-RELATED"/>
    <property type="match status" value="1"/>
</dbReference>
<protein>
    <submittedName>
        <fullName evidence="6">Kinase-like domain-containing protein</fullName>
    </submittedName>
</protein>
<reference evidence="6 7" key="1">
    <citation type="submission" date="2024-07" db="EMBL/GenBank/DDBJ databases">
        <title>Section-level genome sequencing and comparative genomics of Aspergillus sections Usti and Cavernicolus.</title>
        <authorList>
            <consortium name="Lawrence Berkeley National Laboratory"/>
            <person name="Nybo J.L."/>
            <person name="Vesth T.C."/>
            <person name="Theobald S."/>
            <person name="Frisvad J.C."/>
            <person name="Larsen T.O."/>
            <person name="Kjaerboelling I."/>
            <person name="Rothschild-Mancinelli K."/>
            <person name="Lyhne E.K."/>
            <person name="Kogle M.E."/>
            <person name="Barry K."/>
            <person name="Clum A."/>
            <person name="Na H."/>
            <person name="Ledsgaard L."/>
            <person name="Lin J."/>
            <person name="Lipzen A."/>
            <person name="Kuo A."/>
            <person name="Riley R."/>
            <person name="Mondo S."/>
            <person name="Labutti K."/>
            <person name="Haridas S."/>
            <person name="Pangalinan J."/>
            <person name="Salamov A.A."/>
            <person name="Simmons B.A."/>
            <person name="Magnuson J.K."/>
            <person name="Chen J."/>
            <person name="Drula E."/>
            <person name="Henrissat B."/>
            <person name="Wiebenga A."/>
            <person name="Lubbers R.J."/>
            <person name="Gomes A.C."/>
            <person name="Makela M.R."/>
            <person name="Stajich J."/>
            <person name="Grigoriev I.V."/>
            <person name="Mortensen U.H."/>
            <person name="De Vries R.P."/>
            <person name="Baker S.E."/>
            <person name="Andersen M.R."/>
        </authorList>
    </citation>
    <scope>NUCLEOTIDE SEQUENCE [LARGE SCALE GENOMIC DNA]</scope>
    <source>
        <strain evidence="6 7">CBS 123904</strain>
    </source>
</reference>
<dbReference type="SUPFAM" id="SSF48403">
    <property type="entry name" value="Ankyrin repeat"/>
    <property type="match status" value="1"/>
</dbReference>
<evidence type="ECO:0000313" key="6">
    <source>
        <dbReference type="EMBL" id="KAL2841756.1"/>
    </source>
</evidence>
<dbReference type="Proteomes" id="UP001610446">
    <property type="component" value="Unassembled WGS sequence"/>
</dbReference>
<evidence type="ECO:0000259" key="5">
    <source>
        <dbReference type="PROSITE" id="PS50011"/>
    </source>
</evidence>
<dbReference type="InterPro" id="IPR000719">
    <property type="entry name" value="Prot_kinase_dom"/>
</dbReference>
<accession>A0ABR4JNY2</accession>
<dbReference type="PANTHER" id="PTHR24171:SF9">
    <property type="entry name" value="ANKYRIN REPEAT DOMAIN-CONTAINING PROTEIN 39"/>
    <property type="match status" value="1"/>
</dbReference>
<dbReference type="SUPFAM" id="SSF56112">
    <property type="entry name" value="Protein kinase-like (PK-like)"/>
    <property type="match status" value="1"/>
</dbReference>
<gene>
    <name evidence="6" type="ORF">BJY01DRAFT_256965</name>
</gene>
<feature type="domain" description="Protein kinase" evidence="5">
    <location>
        <begin position="160"/>
        <end position="482"/>
    </location>
</feature>
<feature type="region of interest" description="Disordered" evidence="4">
    <location>
        <begin position="525"/>
        <end position="547"/>
    </location>
</feature>
<proteinExistence type="predicted"/>
<sequence length="665" mass="73519">MAFVYRRRRPESVLNSLRTELLEAIRLGAGRFAPRDRLGAIWTPEVLEDFAFHEKLRFPLSTAYVHRHFLQNISILVYIGWDGWSRLDEIFLSHRNSKGDLDRTDDRIPDYDLQTLQSDDFLGFMVGEHFFDTRHLFCPIDIVETSDVKRENGWKLPFLEGNSMPCGRGQFARVTKEVIPAGHYLSGGALSKTPTAVACKVLNSKKDYDRETSNLRMLRDSKTRDARIVLPVATVVIGDQFSILFPLAEMNLDDFLAGGLASPKACDTSDILTELMGLAGALAYLHNGLGSNTQGYHADLKPANILVMNSGRGPLHSEIGMWKITDFGLSVIARVAESEGGYGPPEETVADTIIQLQRSPSTYHAPEVCQGLGVNSSSDIWSLGCIMVRVLAFKLDDIAGLQSLDQLRAKDDDGITPFGNDYFHRGTPPKLNPHVDNWIRNLLVRYHTYNDEFLQRCAKLLLRILSINGDDRPEAKEVQQLLGRLKAVHDKSRQAQSVGSRPEAFTATAASNFFSSESGSYPLSLGNSSVSDYRSSEPPLHESTGTVPSDALTSAIREQYQAVVMSLLSQNVDVQKADHNGDTPLGIAAGLGNAHIVRLLLNAGAKVNATSRGGETPLMLATRHNHRNVAQILLQYGADCKVYSEDGWTCLHYVTLSATILIKRP</sequence>
<dbReference type="Gene3D" id="1.10.510.10">
    <property type="entry name" value="Transferase(Phosphotransferase) domain 1"/>
    <property type="match status" value="1"/>
</dbReference>
<organism evidence="6 7">
    <name type="scientific">Aspergillus pseudoustus</name>
    <dbReference type="NCBI Taxonomy" id="1810923"/>
    <lineage>
        <taxon>Eukaryota</taxon>
        <taxon>Fungi</taxon>
        <taxon>Dikarya</taxon>
        <taxon>Ascomycota</taxon>
        <taxon>Pezizomycotina</taxon>
        <taxon>Eurotiomycetes</taxon>
        <taxon>Eurotiomycetidae</taxon>
        <taxon>Eurotiales</taxon>
        <taxon>Aspergillaceae</taxon>
        <taxon>Aspergillus</taxon>
        <taxon>Aspergillus subgen. Nidulantes</taxon>
    </lineage>
</organism>
<evidence type="ECO:0000256" key="1">
    <source>
        <dbReference type="ARBA" id="ARBA00022737"/>
    </source>
</evidence>
<dbReference type="InterPro" id="IPR011009">
    <property type="entry name" value="Kinase-like_dom_sf"/>
</dbReference>
<keyword evidence="7" id="KW-1185">Reference proteome</keyword>
<dbReference type="Gene3D" id="1.25.40.20">
    <property type="entry name" value="Ankyrin repeat-containing domain"/>
    <property type="match status" value="1"/>
</dbReference>